<protein>
    <submittedName>
        <fullName evidence="1">Unnamed protein product</fullName>
    </submittedName>
</protein>
<gene>
    <name evidence="1" type="ORF">Amon02_000641700</name>
</gene>
<keyword evidence="2" id="KW-1185">Reference proteome</keyword>
<name>A0ACB5T9J8_AMBMO</name>
<organism evidence="1 2">
    <name type="scientific">Ambrosiozyma monospora</name>
    <name type="common">Yeast</name>
    <name type="synonym">Endomycopsis monosporus</name>
    <dbReference type="NCBI Taxonomy" id="43982"/>
    <lineage>
        <taxon>Eukaryota</taxon>
        <taxon>Fungi</taxon>
        <taxon>Dikarya</taxon>
        <taxon>Ascomycota</taxon>
        <taxon>Saccharomycotina</taxon>
        <taxon>Pichiomycetes</taxon>
        <taxon>Pichiales</taxon>
        <taxon>Pichiaceae</taxon>
        <taxon>Ambrosiozyma</taxon>
    </lineage>
</organism>
<dbReference type="Proteomes" id="UP001165064">
    <property type="component" value="Unassembled WGS sequence"/>
</dbReference>
<sequence length="375" mass="41567">MLDSDTQDSSSDSQSAYSSQSIMTTTTSPGLGNSGLIAGLSAHNQLRMDDKQYQQHVVSSIAPSGRTTTASIDMNLSHVSEGSNSTLDESMILENADTPRTTGTTDKNIHSIANSYELLASTRRAKHDIEEVDSDIQLILDTINTTYTSLSANEINRTQITQQFKEIESSLLRLNLAKNLTKYQQRTREEEYQTERQILLKSVQNFEKNLAITKNENQIITMKNLKLIKYCRSLKTDRIEKLKKENHLLKKRLYDNGIQYSDISPNRSRCRSTDALPAPTSISGVSGAGAQMTRSLTGTATARQISGRGHHRHASSTCTIPTPDSVGFEDGSHLMKGNAGPSLLDTLGRLASHVLQDEQMNGSFEQEQKENRKQQ</sequence>
<comment type="caution">
    <text evidence="1">The sequence shown here is derived from an EMBL/GenBank/DDBJ whole genome shotgun (WGS) entry which is preliminary data.</text>
</comment>
<evidence type="ECO:0000313" key="2">
    <source>
        <dbReference type="Proteomes" id="UP001165064"/>
    </source>
</evidence>
<proteinExistence type="predicted"/>
<dbReference type="EMBL" id="BSXS01005002">
    <property type="protein sequence ID" value="GME83808.1"/>
    <property type="molecule type" value="Genomic_DNA"/>
</dbReference>
<reference evidence="1" key="1">
    <citation type="submission" date="2023-04" db="EMBL/GenBank/DDBJ databases">
        <title>Ambrosiozyma monospora NBRC 10751.</title>
        <authorList>
            <person name="Ichikawa N."/>
            <person name="Sato H."/>
            <person name="Tonouchi N."/>
        </authorList>
    </citation>
    <scope>NUCLEOTIDE SEQUENCE</scope>
    <source>
        <strain evidence="1">NBRC 10751</strain>
    </source>
</reference>
<evidence type="ECO:0000313" key="1">
    <source>
        <dbReference type="EMBL" id="GME83808.1"/>
    </source>
</evidence>
<accession>A0ACB5T9J8</accession>